<gene>
    <name evidence="2" type="ORF">FB463_002107</name>
</gene>
<evidence type="ECO:0000256" key="1">
    <source>
        <dbReference type="SAM" id="Phobius"/>
    </source>
</evidence>
<dbReference type="EMBL" id="JACGWW010000002">
    <property type="protein sequence ID" value="MBA8813858.1"/>
    <property type="molecule type" value="Genomic_DNA"/>
</dbReference>
<evidence type="ECO:0000313" key="3">
    <source>
        <dbReference type="Proteomes" id="UP000522688"/>
    </source>
</evidence>
<accession>A0A7W3JJ95</accession>
<evidence type="ECO:0000313" key="2">
    <source>
        <dbReference type="EMBL" id="MBA8813858.1"/>
    </source>
</evidence>
<feature type="transmembrane region" description="Helical" evidence="1">
    <location>
        <begin position="20"/>
        <end position="41"/>
    </location>
</feature>
<dbReference type="Proteomes" id="UP000522688">
    <property type="component" value="Unassembled WGS sequence"/>
</dbReference>
<feature type="transmembrane region" description="Helical" evidence="1">
    <location>
        <begin position="53"/>
        <end position="79"/>
    </location>
</feature>
<dbReference type="OrthoDB" id="5020208at2"/>
<reference evidence="2 3" key="1">
    <citation type="submission" date="2020-07" db="EMBL/GenBank/DDBJ databases">
        <title>Sequencing the genomes of 1000 actinobacteria strains.</title>
        <authorList>
            <person name="Klenk H.-P."/>
        </authorList>
    </citation>
    <scope>NUCLEOTIDE SEQUENCE [LARGE SCALE GENOMIC DNA]</scope>
    <source>
        <strain evidence="2 3">DSM 10309</strain>
    </source>
</reference>
<organism evidence="2 3">
    <name type="scientific">Frigoribacterium faeni</name>
    <dbReference type="NCBI Taxonomy" id="145483"/>
    <lineage>
        <taxon>Bacteria</taxon>
        <taxon>Bacillati</taxon>
        <taxon>Actinomycetota</taxon>
        <taxon>Actinomycetes</taxon>
        <taxon>Micrococcales</taxon>
        <taxon>Microbacteriaceae</taxon>
        <taxon>Frigoribacterium</taxon>
    </lineage>
</organism>
<evidence type="ECO:0008006" key="4">
    <source>
        <dbReference type="Google" id="ProtNLM"/>
    </source>
</evidence>
<protein>
    <recommendedName>
        <fullName evidence="4">Multidrug ABC transporter ATPase</fullName>
    </recommendedName>
</protein>
<keyword evidence="1" id="KW-1133">Transmembrane helix</keyword>
<comment type="caution">
    <text evidence="2">The sequence shown here is derived from an EMBL/GenBank/DDBJ whole genome shotgun (WGS) entry which is preliminary data.</text>
</comment>
<name>A0A7W3JJ95_9MICO</name>
<keyword evidence="1" id="KW-0812">Transmembrane</keyword>
<proteinExistence type="predicted"/>
<dbReference type="AlphaFoldDB" id="A0A7W3JJ95"/>
<keyword evidence="1" id="KW-0472">Membrane</keyword>
<sequence>MAEKTEKSTPTSVHRTERVLIFMIAAIVVLSIASFAVIFIARVTGAVTDFTTGAWPAISVLPLIGLPLAILLIIAYVVASGVRRVRENRGTTR</sequence>
<dbReference type="RefSeq" id="WP_146852597.1">
    <property type="nucleotide sequence ID" value="NZ_BAAAHR010000003.1"/>
</dbReference>